<dbReference type="InterPro" id="IPR006252">
    <property type="entry name" value="Malate_synthA"/>
</dbReference>
<dbReference type="Gene3D" id="1.20.1220.12">
    <property type="entry name" value="Malate synthase, domain III"/>
    <property type="match status" value="1"/>
</dbReference>
<comment type="catalytic activity">
    <reaction evidence="6">
        <text>glyoxylate + acetyl-CoA + H2O = (S)-malate + CoA + H(+)</text>
        <dbReference type="Rhea" id="RHEA:18181"/>
        <dbReference type="ChEBI" id="CHEBI:15377"/>
        <dbReference type="ChEBI" id="CHEBI:15378"/>
        <dbReference type="ChEBI" id="CHEBI:15589"/>
        <dbReference type="ChEBI" id="CHEBI:36655"/>
        <dbReference type="ChEBI" id="CHEBI:57287"/>
        <dbReference type="ChEBI" id="CHEBI:57288"/>
        <dbReference type="EC" id="2.3.3.9"/>
    </reaction>
</comment>
<dbReference type="NCBIfam" id="TIGR01344">
    <property type="entry name" value="malate_syn_A"/>
    <property type="match status" value="1"/>
</dbReference>
<keyword evidence="3" id="KW-0329">Glyoxylate bypass</keyword>
<dbReference type="RefSeq" id="WP_169678184.1">
    <property type="nucleotide sequence ID" value="NZ_JABBNU010000002.1"/>
</dbReference>
<dbReference type="SUPFAM" id="SSF51645">
    <property type="entry name" value="Malate synthase G"/>
    <property type="match status" value="1"/>
</dbReference>
<dbReference type="InterPro" id="IPR048356">
    <property type="entry name" value="MS_N"/>
</dbReference>
<keyword evidence="12" id="KW-1185">Reference proteome</keyword>
<dbReference type="PANTHER" id="PTHR42902:SF1">
    <property type="entry name" value="MALATE SYNTHASE 1-RELATED"/>
    <property type="match status" value="1"/>
</dbReference>
<feature type="domain" description="Malate synthase N-terminal" evidence="9">
    <location>
        <begin position="9"/>
        <end position="69"/>
    </location>
</feature>
<dbReference type="EMBL" id="JABBNU010000002">
    <property type="protein sequence ID" value="NMM47563.1"/>
    <property type="molecule type" value="Genomic_DNA"/>
</dbReference>
<evidence type="ECO:0000256" key="5">
    <source>
        <dbReference type="ARBA" id="ARBA00022679"/>
    </source>
</evidence>
<dbReference type="FunFam" id="1.20.1220.12:FF:000001">
    <property type="entry name" value="Malate synthase"/>
    <property type="match status" value="1"/>
</dbReference>
<dbReference type="InterPro" id="IPR048355">
    <property type="entry name" value="MS_C"/>
</dbReference>
<evidence type="ECO:0000259" key="9">
    <source>
        <dbReference type="Pfam" id="PF20656"/>
    </source>
</evidence>
<feature type="active site" description="Proton donor" evidence="7">
    <location>
        <position position="446"/>
    </location>
</feature>
<evidence type="ECO:0000256" key="3">
    <source>
        <dbReference type="ARBA" id="ARBA00022435"/>
    </source>
</evidence>
<evidence type="ECO:0000256" key="7">
    <source>
        <dbReference type="PIRSR" id="PIRSR001363-1"/>
    </source>
</evidence>
<evidence type="ECO:0000256" key="4">
    <source>
        <dbReference type="ARBA" id="ARBA00022532"/>
    </source>
</evidence>
<dbReference type="GO" id="GO:0005737">
    <property type="term" value="C:cytoplasm"/>
    <property type="evidence" value="ECO:0007669"/>
    <property type="project" value="TreeGrafter"/>
</dbReference>
<dbReference type="InterPro" id="IPR044856">
    <property type="entry name" value="Malate_synth_C_sf"/>
</dbReference>
<dbReference type="Pfam" id="PF20659">
    <property type="entry name" value="MS_C"/>
    <property type="match status" value="1"/>
</dbReference>
<reference evidence="11 12" key="1">
    <citation type="submission" date="2020-04" db="EMBL/GenBank/DDBJ databases">
        <title>Flammeovirgaceae bacterium KN852 isolated from deep sea.</title>
        <authorList>
            <person name="Zhang D.-C."/>
        </authorList>
    </citation>
    <scope>NUCLEOTIDE SEQUENCE [LARGE SCALE GENOMIC DNA]</scope>
    <source>
        <strain evidence="11 12">KN852</strain>
    </source>
</reference>
<dbReference type="PANTHER" id="PTHR42902">
    <property type="entry name" value="MALATE SYNTHASE"/>
    <property type="match status" value="1"/>
</dbReference>
<comment type="caution">
    <text evidence="11">The sequence shown here is derived from an EMBL/GenBank/DDBJ whole genome shotgun (WGS) entry which is preliminary data.</text>
</comment>
<keyword evidence="11" id="KW-0012">Acyltransferase</keyword>
<feature type="domain" description="Malate synthase C-terminal" evidence="10">
    <location>
        <begin position="412"/>
        <end position="530"/>
    </location>
</feature>
<evidence type="ECO:0000313" key="12">
    <source>
        <dbReference type="Proteomes" id="UP000559010"/>
    </source>
</evidence>
<dbReference type="InterPro" id="IPR046363">
    <property type="entry name" value="MS_N_TIM-barrel_dom"/>
</dbReference>
<keyword evidence="4" id="KW-0816">Tricarboxylic acid cycle</keyword>
<evidence type="ECO:0000313" key="11">
    <source>
        <dbReference type="EMBL" id="NMM47563.1"/>
    </source>
</evidence>
<comment type="similarity">
    <text evidence="1">Belongs to the malate synthase family.</text>
</comment>
<dbReference type="InterPro" id="IPR011076">
    <property type="entry name" value="Malate_synth_sf"/>
</dbReference>
<protein>
    <recommendedName>
        <fullName evidence="2">malate synthase</fullName>
        <ecNumber evidence="2">2.3.3.9</ecNumber>
    </recommendedName>
</protein>
<dbReference type="PIRSF" id="PIRSF001363">
    <property type="entry name" value="Malate_synth"/>
    <property type="match status" value="1"/>
</dbReference>
<dbReference type="Gene3D" id="3.20.20.360">
    <property type="entry name" value="Malate synthase, domain 3"/>
    <property type="match status" value="1"/>
</dbReference>
<evidence type="ECO:0000259" key="8">
    <source>
        <dbReference type="Pfam" id="PF01274"/>
    </source>
</evidence>
<dbReference type="AlphaFoldDB" id="A0A848ISX8"/>
<keyword evidence="5 11" id="KW-0808">Transferase</keyword>
<dbReference type="GO" id="GO:0006097">
    <property type="term" value="P:glyoxylate cycle"/>
    <property type="evidence" value="ECO:0007669"/>
    <property type="project" value="UniProtKB-KW"/>
</dbReference>
<name>A0A848ISX8_9BACT</name>
<dbReference type="Pfam" id="PF01274">
    <property type="entry name" value="MS_TIM-barrel"/>
    <property type="match status" value="1"/>
</dbReference>
<dbReference type="FunFam" id="3.20.20.360:FF:000001">
    <property type="entry name" value="Malate synthase"/>
    <property type="match status" value="1"/>
</dbReference>
<feature type="active site" description="Proton acceptor" evidence="7">
    <location>
        <position position="164"/>
    </location>
</feature>
<proteinExistence type="inferred from homology"/>
<dbReference type="CDD" id="cd00727">
    <property type="entry name" value="malate_synt_A"/>
    <property type="match status" value="1"/>
</dbReference>
<gene>
    <name evidence="11" type="primary">aceB</name>
    <name evidence="11" type="ORF">HH304_04065</name>
</gene>
<evidence type="ECO:0000256" key="2">
    <source>
        <dbReference type="ARBA" id="ARBA00012636"/>
    </source>
</evidence>
<organism evidence="11 12">
    <name type="scientific">Marinigracilibium pacificum</name>
    <dbReference type="NCBI Taxonomy" id="2729599"/>
    <lineage>
        <taxon>Bacteria</taxon>
        <taxon>Pseudomonadati</taxon>
        <taxon>Bacteroidota</taxon>
        <taxon>Cytophagia</taxon>
        <taxon>Cytophagales</taxon>
        <taxon>Flammeovirgaceae</taxon>
        <taxon>Marinigracilibium</taxon>
    </lineage>
</organism>
<evidence type="ECO:0000259" key="10">
    <source>
        <dbReference type="Pfam" id="PF20659"/>
    </source>
</evidence>
<evidence type="ECO:0000256" key="1">
    <source>
        <dbReference type="ARBA" id="ARBA00006394"/>
    </source>
</evidence>
<evidence type="ECO:0000256" key="6">
    <source>
        <dbReference type="ARBA" id="ARBA00047918"/>
    </source>
</evidence>
<feature type="domain" description="Malate synthase TIM barrel" evidence="8">
    <location>
        <begin position="161"/>
        <end position="404"/>
    </location>
</feature>
<dbReference type="InterPro" id="IPR001465">
    <property type="entry name" value="Malate_synthase_TIM"/>
</dbReference>
<dbReference type="Proteomes" id="UP000559010">
    <property type="component" value="Unassembled WGS sequence"/>
</dbReference>
<accession>A0A848ISX8</accession>
<dbReference type="GO" id="GO:0004474">
    <property type="term" value="F:malate synthase activity"/>
    <property type="evidence" value="ECO:0007669"/>
    <property type="project" value="UniProtKB-EC"/>
</dbReference>
<dbReference type="EC" id="2.3.3.9" evidence="2"/>
<dbReference type="GO" id="GO:0006099">
    <property type="term" value="P:tricarboxylic acid cycle"/>
    <property type="evidence" value="ECO:0007669"/>
    <property type="project" value="UniProtKB-KW"/>
</dbReference>
<sequence>MKAENVADIEITGKIKPEYDKILTPEAVEFIAILHAKFNGTRKKLLAEREIIQRAINAGNFPSFRDETKDIREGDWQISGVPDDLQDRRTEITGPTNRKMVINALNSGAKVFMADFEDANSPSWENTLDGQVNLYDANRNQIDFTAENGKSYKLNESHATLKVRARGWHLDEKHVLIHGEPVSASIFDFGLYFFHNAKYLLENGSGPYFYLPKLENHREARLWNDVFIEAQDLLGIPQGSIKVTVLIETITAAFEMEEIIYELRNHLVALNAGRWDYIFSVIKKFRNFKSFVLPDRSQVTMGVPFMKAYAMQVVKACHKRGAHAIGGMSAFIPSKSEEANKKAFEKVKADKSTEASQGYDGTWVAHPFLVPVAIEEFNKALGDKPHQKHVLHEDYELSGEELIDVKIPGGTITEAGVRTNINVGILYIESWLHGVGAAALYDLMEDAATAEISRAQVWQWLHVDSAKLDDGRHLDMNLYKKLLSEEVEKCKELLGEERLSTGNLDKAVELFDELVTNSNFKEFLTLDAYKILKG</sequence>
<dbReference type="Pfam" id="PF20656">
    <property type="entry name" value="MS_N"/>
    <property type="match status" value="1"/>
</dbReference>